<dbReference type="Proteomes" id="UP000612899">
    <property type="component" value="Unassembled WGS sequence"/>
</dbReference>
<dbReference type="NCBIfam" id="TIGR03882">
    <property type="entry name" value="cyclo_dehyd_2"/>
    <property type="match status" value="1"/>
</dbReference>
<evidence type="ECO:0000313" key="2">
    <source>
        <dbReference type="Proteomes" id="UP000612899"/>
    </source>
</evidence>
<evidence type="ECO:0000313" key="1">
    <source>
        <dbReference type="EMBL" id="GIH05758.1"/>
    </source>
</evidence>
<proteinExistence type="predicted"/>
<reference evidence="1" key="1">
    <citation type="submission" date="2021-01" db="EMBL/GenBank/DDBJ databases">
        <title>Whole genome shotgun sequence of Rhizocola hellebori NBRC 109834.</title>
        <authorList>
            <person name="Komaki H."/>
            <person name="Tamura T."/>
        </authorList>
    </citation>
    <scope>NUCLEOTIDE SEQUENCE</scope>
    <source>
        <strain evidence="1">NBRC 109834</strain>
    </source>
</reference>
<keyword evidence="2" id="KW-1185">Reference proteome</keyword>
<name>A0A8J3VHC0_9ACTN</name>
<sequence>MLSAGPFGHRVASLLSPRPAVAPEFPDAAFDDVAVVVAALWRPSPALTQRIDDLAWALGKPWLLIEFDHPVVRVGPFLAPPEGPCISCYRARQSQFDENHETTSAICAAFDADPARGSAAFLPHHARIAAGLAELALSGQVAGQVLTADLLAGSIRTDQVLACHGCPRCGQSDELTRVSAGLHTLFRSFAAKADADVH</sequence>
<dbReference type="Gene3D" id="3.40.50.720">
    <property type="entry name" value="NAD(P)-binding Rossmann-like Domain"/>
    <property type="match status" value="1"/>
</dbReference>
<gene>
    <name evidence="1" type="ORF">Rhe02_38250</name>
</gene>
<accession>A0A8J3VHC0</accession>
<evidence type="ECO:0008006" key="3">
    <source>
        <dbReference type="Google" id="ProtNLM"/>
    </source>
</evidence>
<dbReference type="InterPro" id="IPR022291">
    <property type="entry name" value="Bacteriocin_synth_cyclodeHase"/>
</dbReference>
<organism evidence="1 2">
    <name type="scientific">Rhizocola hellebori</name>
    <dbReference type="NCBI Taxonomy" id="1392758"/>
    <lineage>
        <taxon>Bacteria</taxon>
        <taxon>Bacillati</taxon>
        <taxon>Actinomycetota</taxon>
        <taxon>Actinomycetes</taxon>
        <taxon>Micromonosporales</taxon>
        <taxon>Micromonosporaceae</taxon>
        <taxon>Rhizocola</taxon>
    </lineage>
</organism>
<dbReference type="AlphaFoldDB" id="A0A8J3VHC0"/>
<comment type="caution">
    <text evidence="1">The sequence shown here is derived from an EMBL/GenBank/DDBJ whole genome shotgun (WGS) entry which is preliminary data.</text>
</comment>
<protein>
    <recommendedName>
        <fullName evidence="3">TOMM leader peptide-binding protein</fullName>
    </recommendedName>
</protein>
<dbReference type="EMBL" id="BONY01000021">
    <property type="protein sequence ID" value="GIH05758.1"/>
    <property type="molecule type" value="Genomic_DNA"/>
</dbReference>